<dbReference type="GO" id="GO:0016567">
    <property type="term" value="P:protein ubiquitination"/>
    <property type="evidence" value="ECO:0007669"/>
    <property type="project" value="UniProtKB-UniPathway"/>
</dbReference>
<comment type="pathway">
    <text evidence="1">Protein modification; protein ubiquitination.</text>
</comment>
<dbReference type="Gene3D" id="1.25.40.420">
    <property type="match status" value="1"/>
</dbReference>
<dbReference type="SUPFAM" id="SSF54695">
    <property type="entry name" value="POZ domain"/>
    <property type="match status" value="1"/>
</dbReference>
<protein>
    <recommendedName>
        <fullName evidence="2">Kelch-like protein diablo</fullName>
    </recommendedName>
</protein>
<dbReference type="InterPro" id="IPR006652">
    <property type="entry name" value="Kelch_1"/>
</dbReference>
<dbReference type="EnsemblMetazoa" id="SMAR010077-RA">
    <property type="protein sequence ID" value="SMAR010077-PA"/>
    <property type="gene ID" value="SMAR010077"/>
</dbReference>
<dbReference type="PhylomeDB" id="T1J8P1"/>
<dbReference type="SMART" id="SM00875">
    <property type="entry name" value="BACK"/>
    <property type="match status" value="1"/>
</dbReference>
<dbReference type="InterPro" id="IPR011705">
    <property type="entry name" value="BACK"/>
</dbReference>
<dbReference type="eggNOG" id="KOG4441">
    <property type="taxonomic scope" value="Eukaryota"/>
</dbReference>
<dbReference type="Pfam" id="PF01344">
    <property type="entry name" value="Kelch_1"/>
    <property type="match status" value="5"/>
</dbReference>
<reference evidence="10" key="1">
    <citation type="submission" date="2011-05" db="EMBL/GenBank/DDBJ databases">
        <authorList>
            <person name="Richards S.R."/>
            <person name="Qu J."/>
            <person name="Jiang H."/>
            <person name="Jhangiani S.N."/>
            <person name="Agravi P."/>
            <person name="Goodspeed R."/>
            <person name="Gross S."/>
            <person name="Mandapat C."/>
            <person name="Jackson L."/>
            <person name="Mathew T."/>
            <person name="Pu L."/>
            <person name="Thornton R."/>
            <person name="Saada N."/>
            <person name="Wilczek-Boney K.B."/>
            <person name="Lee S."/>
            <person name="Kovar C."/>
            <person name="Wu Y."/>
            <person name="Scherer S.E."/>
            <person name="Worley K.C."/>
            <person name="Muzny D.M."/>
            <person name="Gibbs R."/>
        </authorList>
    </citation>
    <scope>NUCLEOTIDE SEQUENCE</scope>
    <source>
        <strain evidence="10">Brora</strain>
    </source>
</reference>
<evidence type="ECO:0000256" key="5">
    <source>
        <dbReference type="ARBA" id="ARBA00022786"/>
    </source>
</evidence>
<dbReference type="FunFam" id="1.25.40.420:FF:000001">
    <property type="entry name" value="Kelch-like family member 12"/>
    <property type="match status" value="1"/>
</dbReference>
<evidence type="ECO:0000256" key="3">
    <source>
        <dbReference type="ARBA" id="ARBA00022441"/>
    </source>
</evidence>
<dbReference type="PANTHER" id="PTHR24412:SF497">
    <property type="entry name" value="KELCH-LIKE PROTEIN 18"/>
    <property type="match status" value="1"/>
</dbReference>
<keyword evidence="4" id="KW-0677">Repeat</keyword>
<accession>T1J8P1</accession>
<evidence type="ECO:0000256" key="4">
    <source>
        <dbReference type="ARBA" id="ARBA00022737"/>
    </source>
</evidence>
<dbReference type="OMA" id="KVAPMNI"/>
<evidence type="ECO:0000256" key="1">
    <source>
        <dbReference type="ARBA" id="ARBA00004906"/>
    </source>
</evidence>
<dbReference type="PIRSF" id="PIRSF037037">
    <property type="entry name" value="Kelch-like_protein_gigaxonin"/>
    <property type="match status" value="1"/>
</dbReference>
<keyword evidence="3" id="KW-0880">Kelch repeat</keyword>
<evidence type="ECO:0000256" key="2">
    <source>
        <dbReference type="ARBA" id="ARBA00013699"/>
    </source>
</evidence>
<dbReference type="InterPro" id="IPR015915">
    <property type="entry name" value="Kelch-typ_b-propeller"/>
</dbReference>
<dbReference type="EMBL" id="JH431958">
    <property type="status" value="NOT_ANNOTATED_CDS"/>
    <property type="molecule type" value="Genomic_DNA"/>
</dbReference>
<dbReference type="SMART" id="SM00225">
    <property type="entry name" value="BTB"/>
    <property type="match status" value="1"/>
</dbReference>
<evidence type="ECO:0000313" key="9">
    <source>
        <dbReference type="EnsemblMetazoa" id="SMAR010077-PA"/>
    </source>
</evidence>
<dbReference type="Pfam" id="PF07707">
    <property type="entry name" value="BACK"/>
    <property type="match status" value="1"/>
</dbReference>
<dbReference type="PRINTS" id="PR00501">
    <property type="entry name" value="KELCHREPEAT"/>
</dbReference>
<dbReference type="Proteomes" id="UP000014500">
    <property type="component" value="Unassembled WGS sequence"/>
</dbReference>
<name>T1J8P1_STRMM</name>
<dbReference type="Pfam" id="PF00651">
    <property type="entry name" value="BTB"/>
    <property type="match status" value="1"/>
</dbReference>
<dbReference type="InterPro" id="IPR011333">
    <property type="entry name" value="SKP1/BTB/POZ_sf"/>
</dbReference>
<dbReference type="AlphaFoldDB" id="T1J8P1"/>
<proteinExistence type="predicted"/>
<comment type="function">
    <text evidence="7">Probable substrate-specific adapter of an E3 ubiquitin-protein ligase complex which mediates the ubiquitination and subsequent proteasomal degradation of target proteins. May have a role in synapse differentiation and growth.</text>
</comment>
<keyword evidence="5" id="KW-0833">Ubl conjugation pathway</keyword>
<keyword evidence="6" id="KW-0009">Actin-binding</keyword>
<dbReference type="InterPro" id="IPR000210">
    <property type="entry name" value="BTB/POZ_dom"/>
</dbReference>
<dbReference type="UniPathway" id="UPA00143"/>
<evidence type="ECO:0000313" key="10">
    <source>
        <dbReference type="Proteomes" id="UP000014500"/>
    </source>
</evidence>
<dbReference type="GO" id="GO:0003779">
    <property type="term" value="F:actin binding"/>
    <property type="evidence" value="ECO:0007669"/>
    <property type="project" value="UniProtKB-KW"/>
</dbReference>
<dbReference type="Gene3D" id="2.120.10.80">
    <property type="entry name" value="Kelch-type beta propeller"/>
    <property type="match status" value="2"/>
</dbReference>
<feature type="domain" description="BTB" evidence="8">
    <location>
        <begin position="6"/>
        <end position="38"/>
    </location>
</feature>
<dbReference type="PROSITE" id="PS50097">
    <property type="entry name" value="BTB"/>
    <property type="match status" value="1"/>
</dbReference>
<dbReference type="STRING" id="126957.T1J8P1"/>
<keyword evidence="10" id="KW-1185">Reference proteome</keyword>
<sequence length="528" mass="59833">MINEDCAIYPIMENFIDNQSFTAHRSVLAATIPYFQAMAMELLINFVYSGKLSMDVNNVQSVLVGAAFLQLQRVVDACCEFLKKKLHPSNVLGIRSFADSMGCVSLVQEANKYIQKHFVDVSKSEEFLSLQFKDIKDIIDRDELAVMSEEQVFEGVMSWVKKDNLRHALLPCLLTAVRMSLLTPHFLTDRVATEELIRYSFKCRDLVDEAKDYYLMPERRPFLQSFRTRPRCCVDIVGMIYAVGGLTKSGDSLSTVEVYDPIVGRWQIAEALSMVRSRLAVATMNNKLYAIGGYNDVERLNTVEMFDPKTKIWNKVAPMNCKRSAVGAAALNEKHLYVCGGYDGVSHLNTVEYYNPDKNDMPDKASLTKFQKSTVWYFFRHSRNFEPLIKKLRKHCTKVERYDPQTSLWTPMPSMLSKRCRLGVATLENKNQNRIYVCGGYDGATFLHSVECFDPITQQWTFVACMNVRRSRVALVANGGLLYAIGGYDGFSNLSTIETYNADTDRWTFIASMCVHEGGVGVGVSPML</sequence>
<organism evidence="9 10">
    <name type="scientific">Strigamia maritima</name>
    <name type="common">European centipede</name>
    <name type="synonym">Geophilus maritimus</name>
    <dbReference type="NCBI Taxonomy" id="126957"/>
    <lineage>
        <taxon>Eukaryota</taxon>
        <taxon>Metazoa</taxon>
        <taxon>Ecdysozoa</taxon>
        <taxon>Arthropoda</taxon>
        <taxon>Myriapoda</taxon>
        <taxon>Chilopoda</taxon>
        <taxon>Pleurostigmophora</taxon>
        <taxon>Geophilomorpha</taxon>
        <taxon>Linotaeniidae</taxon>
        <taxon>Strigamia</taxon>
    </lineage>
</organism>
<dbReference type="PANTHER" id="PTHR24412">
    <property type="entry name" value="KELCH PROTEIN"/>
    <property type="match status" value="1"/>
</dbReference>
<evidence type="ECO:0000259" key="8">
    <source>
        <dbReference type="PROSITE" id="PS50097"/>
    </source>
</evidence>
<evidence type="ECO:0000256" key="6">
    <source>
        <dbReference type="ARBA" id="ARBA00023203"/>
    </source>
</evidence>
<evidence type="ECO:0000256" key="7">
    <source>
        <dbReference type="ARBA" id="ARBA00043912"/>
    </source>
</evidence>
<dbReference type="SMART" id="SM00612">
    <property type="entry name" value="Kelch"/>
    <property type="match status" value="6"/>
</dbReference>
<dbReference type="Gene3D" id="3.30.710.10">
    <property type="entry name" value="Potassium Channel Kv1.1, Chain A"/>
    <property type="match status" value="1"/>
</dbReference>
<dbReference type="SUPFAM" id="SSF117281">
    <property type="entry name" value="Kelch motif"/>
    <property type="match status" value="2"/>
</dbReference>
<dbReference type="InterPro" id="IPR017096">
    <property type="entry name" value="BTB-kelch_protein"/>
</dbReference>
<dbReference type="HOGENOM" id="CLU_004253_14_2_1"/>
<reference evidence="9" key="2">
    <citation type="submission" date="2015-02" db="UniProtKB">
        <authorList>
            <consortium name="EnsemblMetazoa"/>
        </authorList>
    </citation>
    <scope>IDENTIFICATION</scope>
</reference>